<dbReference type="AlphaFoldDB" id="A0A078G7M5"/>
<evidence type="ECO:0000313" key="1">
    <source>
        <dbReference type="EMBL" id="CDY22490.1"/>
    </source>
</evidence>
<dbReference type="Gramene" id="CDY22490">
    <property type="protein sequence ID" value="CDY22490"/>
    <property type="gene ID" value="GSBRNA2T00019052001"/>
</dbReference>
<accession>A0A078G7M5</accession>
<name>A0A078G7M5_BRANA</name>
<dbReference type="PaxDb" id="3708-A0A078G7M5"/>
<organism evidence="1 2">
    <name type="scientific">Brassica napus</name>
    <name type="common">Rape</name>
    <dbReference type="NCBI Taxonomy" id="3708"/>
    <lineage>
        <taxon>Eukaryota</taxon>
        <taxon>Viridiplantae</taxon>
        <taxon>Streptophyta</taxon>
        <taxon>Embryophyta</taxon>
        <taxon>Tracheophyta</taxon>
        <taxon>Spermatophyta</taxon>
        <taxon>Magnoliopsida</taxon>
        <taxon>eudicotyledons</taxon>
        <taxon>Gunneridae</taxon>
        <taxon>Pentapetalae</taxon>
        <taxon>rosids</taxon>
        <taxon>malvids</taxon>
        <taxon>Brassicales</taxon>
        <taxon>Brassicaceae</taxon>
        <taxon>Brassiceae</taxon>
        <taxon>Brassica</taxon>
    </lineage>
</organism>
<sequence>MLFALASFLSSTEPKEPHLSTPAVVQLAGVAIHLQSCLQSPSSAYSSLLYSLLCSVSSSSVL</sequence>
<gene>
    <name evidence="1" type="primary">BnaC03g23000D</name>
    <name evidence="1" type="ORF">GSBRNA2T00019052001</name>
</gene>
<reference evidence="1 2" key="1">
    <citation type="journal article" date="2014" name="Science">
        <title>Plant genetics. Early allopolyploid evolution in the post-Neolithic Brassica napus oilseed genome.</title>
        <authorList>
            <person name="Chalhoub B."/>
            <person name="Denoeud F."/>
            <person name="Liu S."/>
            <person name="Parkin I.A."/>
            <person name="Tang H."/>
            <person name="Wang X."/>
            <person name="Chiquet J."/>
            <person name="Belcram H."/>
            <person name="Tong C."/>
            <person name="Samans B."/>
            <person name="Correa M."/>
            <person name="Da Silva C."/>
            <person name="Just J."/>
            <person name="Falentin C."/>
            <person name="Koh C.S."/>
            <person name="Le Clainche I."/>
            <person name="Bernard M."/>
            <person name="Bento P."/>
            <person name="Noel B."/>
            <person name="Labadie K."/>
            <person name="Alberti A."/>
            <person name="Charles M."/>
            <person name="Arnaud D."/>
            <person name="Guo H."/>
            <person name="Daviaud C."/>
            <person name="Alamery S."/>
            <person name="Jabbari K."/>
            <person name="Zhao M."/>
            <person name="Edger P.P."/>
            <person name="Chelaifa H."/>
            <person name="Tack D."/>
            <person name="Lassalle G."/>
            <person name="Mestiri I."/>
            <person name="Schnel N."/>
            <person name="Le Paslier M.C."/>
            <person name="Fan G."/>
            <person name="Renault V."/>
            <person name="Bayer P.E."/>
            <person name="Golicz A.A."/>
            <person name="Manoli S."/>
            <person name="Lee T.H."/>
            <person name="Thi V.H."/>
            <person name="Chalabi S."/>
            <person name="Hu Q."/>
            <person name="Fan C."/>
            <person name="Tollenaere R."/>
            <person name="Lu Y."/>
            <person name="Battail C."/>
            <person name="Shen J."/>
            <person name="Sidebottom C.H."/>
            <person name="Wang X."/>
            <person name="Canaguier A."/>
            <person name="Chauveau A."/>
            <person name="Berard A."/>
            <person name="Deniot G."/>
            <person name="Guan M."/>
            <person name="Liu Z."/>
            <person name="Sun F."/>
            <person name="Lim Y.P."/>
            <person name="Lyons E."/>
            <person name="Town C.D."/>
            <person name="Bancroft I."/>
            <person name="Wang X."/>
            <person name="Meng J."/>
            <person name="Ma J."/>
            <person name="Pires J.C."/>
            <person name="King G.J."/>
            <person name="Brunel D."/>
            <person name="Delourme R."/>
            <person name="Renard M."/>
            <person name="Aury J.M."/>
            <person name="Adams K.L."/>
            <person name="Batley J."/>
            <person name="Snowdon R.J."/>
            <person name="Tost J."/>
            <person name="Edwards D."/>
            <person name="Zhou Y."/>
            <person name="Hua W."/>
            <person name="Sharpe A.G."/>
            <person name="Paterson A.H."/>
            <person name="Guan C."/>
            <person name="Wincker P."/>
        </authorList>
    </citation>
    <scope>NUCLEOTIDE SEQUENCE [LARGE SCALE GENOMIC DNA]</scope>
    <source>
        <strain evidence="2">cv. Darmor-bzh</strain>
    </source>
</reference>
<proteinExistence type="predicted"/>
<dbReference type="EMBL" id="LK032132">
    <property type="protein sequence ID" value="CDY22490.1"/>
    <property type="molecule type" value="Genomic_DNA"/>
</dbReference>
<dbReference type="Proteomes" id="UP000028999">
    <property type="component" value="Unassembled WGS sequence"/>
</dbReference>
<evidence type="ECO:0000313" key="2">
    <source>
        <dbReference type="Proteomes" id="UP000028999"/>
    </source>
</evidence>
<protein>
    <submittedName>
        <fullName evidence="1">BnaC03g23000D protein</fullName>
    </submittedName>
</protein>
<keyword evidence="2" id="KW-1185">Reference proteome</keyword>